<keyword evidence="3" id="KW-0121">Carboxypeptidase</keyword>
<gene>
    <name evidence="3" type="ORF">ACFO4O_11395</name>
</gene>
<evidence type="ECO:0000313" key="4">
    <source>
        <dbReference type="Proteomes" id="UP001595897"/>
    </source>
</evidence>
<comment type="similarity">
    <text evidence="1">Belongs to the peptidase M14 family.</text>
</comment>
<accession>A0ABV9LW74</accession>
<dbReference type="SUPFAM" id="SSF53187">
    <property type="entry name" value="Zn-dependent exopeptidases"/>
    <property type="match status" value="1"/>
</dbReference>
<dbReference type="InterPro" id="IPR000834">
    <property type="entry name" value="Peptidase_M14"/>
</dbReference>
<comment type="caution">
    <text evidence="3">The sequence shown here is derived from an EMBL/GenBank/DDBJ whole genome shotgun (WGS) entry which is preliminary data.</text>
</comment>
<dbReference type="GO" id="GO:0004180">
    <property type="term" value="F:carboxypeptidase activity"/>
    <property type="evidence" value="ECO:0007669"/>
    <property type="project" value="UniProtKB-KW"/>
</dbReference>
<dbReference type="EMBL" id="JBHSGU010000005">
    <property type="protein sequence ID" value="MFC4700766.1"/>
    <property type="molecule type" value="Genomic_DNA"/>
</dbReference>
<proteinExistence type="inferred from homology"/>
<dbReference type="Pfam" id="PF00246">
    <property type="entry name" value="Peptidase_M14"/>
    <property type="match status" value="1"/>
</dbReference>
<dbReference type="Proteomes" id="UP001595897">
    <property type="component" value="Unassembled WGS sequence"/>
</dbReference>
<keyword evidence="4" id="KW-1185">Reference proteome</keyword>
<dbReference type="RefSeq" id="WP_382408601.1">
    <property type="nucleotide sequence ID" value="NZ_JBHSGU010000005.1"/>
</dbReference>
<comment type="caution">
    <text evidence="1">Lacks conserved residue(s) required for the propagation of feature annotation.</text>
</comment>
<organism evidence="3 4">
    <name type="scientific">Glaciecola siphonariae</name>
    <dbReference type="NCBI Taxonomy" id="521012"/>
    <lineage>
        <taxon>Bacteria</taxon>
        <taxon>Pseudomonadati</taxon>
        <taxon>Pseudomonadota</taxon>
        <taxon>Gammaproteobacteria</taxon>
        <taxon>Alteromonadales</taxon>
        <taxon>Alteromonadaceae</taxon>
        <taxon>Glaciecola</taxon>
    </lineage>
</organism>
<protein>
    <submittedName>
        <fullName evidence="3">M14 family zinc carboxypeptidase</fullName>
    </submittedName>
</protein>
<keyword evidence="3" id="KW-0645">Protease</keyword>
<evidence type="ECO:0000256" key="1">
    <source>
        <dbReference type="PROSITE-ProRule" id="PRU01379"/>
    </source>
</evidence>
<keyword evidence="3" id="KW-0378">Hydrolase</keyword>
<dbReference type="Gene3D" id="3.40.630.10">
    <property type="entry name" value="Zn peptidases"/>
    <property type="match status" value="1"/>
</dbReference>
<sequence length="442" mass="48677">MSSSISHLLETLNLSHITHSDIQPLIHALKGDAKVSVCHQGNSFEGRSIERITFGNGPIKILAWTQMHGNEATATASVFDLLDTLLSSSDESLVDAASLFTLDIVPMLNPDGAERCIRHNAQAIDINRDAMAKQTLEGNLLMDLVDTLKPHIAFNLHDQSPYYQCGTNGNPSTIAFLAPAFDVDKTIDKPRRLAMALISHMTDVLKPHINQSVARYDDTFSPRSFGDRIAGKGAATILIESGAARNDPDRQIARRMNHIAMLAAMRMLKREHQGDIDDAQLDALQDAYWTIPENTSETLSSLLIRNLHFVGPHSYQASISIKQTARYSNQFFIDAVGDVGVQAGLEEFDAGDLTYDAGSVHTLSTTTIITEESYHDWLRQGVIQFQGPIEYLDNQSPYQVLMNQPLSAGPRALVLQQPAYFLMRRGDSVVAAVINGKLIKLT</sequence>
<reference evidence="4" key="1">
    <citation type="journal article" date="2019" name="Int. J. Syst. Evol. Microbiol.">
        <title>The Global Catalogue of Microorganisms (GCM) 10K type strain sequencing project: providing services to taxonomists for standard genome sequencing and annotation.</title>
        <authorList>
            <consortium name="The Broad Institute Genomics Platform"/>
            <consortium name="The Broad Institute Genome Sequencing Center for Infectious Disease"/>
            <person name="Wu L."/>
            <person name="Ma J."/>
        </authorList>
    </citation>
    <scope>NUCLEOTIDE SEQUENCE [LARGE SCALE GENOMIC DNA]</scope>
    <source>
        <strain evidence="4">KACC 12507</strain>
    </source>
</reference>
<evidence type="ECO:0000259" key="2">
    <source>
        <dbReference type="PROSITE" id="PS52035"/>
    </source>
</evidence>
<dbReference type="PROSITE" id="PS52035">
    <property type="entry name" value="PEPTIDASE_M14"/>
    <property type="match status" value="1"/>
</dbReference>
<evidence type="ECO:0000313" key="3">
    <source>
        <dbReference type="EMBL" id="MFC4700766.1"/>
    </source>
</evidence>
<name>A0ABV9LW74_9ALTE</name>
<feature type="domain" description="Peptidase M14" evidence="2">
    <location>
        <begin position="15"/>
        <end position="268"/>
    </location>
</feature>